<protein>
    <recommendedName>
        <fullName evidence="4">DUF4811 domain-containing protein</fullName>
    </recommendedName>
</protein>
<evidence type="ECO:0000313" key="2">
    <source>
        <dbReference type="EMBL" id="KAF1304149.1"/>
    </source>
</evidence>
<evidence type="ECO:0000256" key="1">
    <source>
        <dbReference type="SAM" id="Phobius"/>
    </source>
</evidence>
<dbReference type="EMBL" id="MAEL01000035">
    <property type="protein sequence ID" value="KAF1304149.1"/>
    <property type="molecule type" value="Genomic_DNA"/>
</dbReference>
<dbReference type="Proteomes" id="UP000782705">
    <property type="component" value="Unassembled WGS sequence"/>
</dbReference>
<reference evidence="2 3" key="1">
    <citation type="submission" date="2016-06" db="EMBL/GenBank/DDBJ databases">
        <title>Four novel species of enterococci isolated from chicken manure.</title>
        <authorList>
            <person name="Van Tyne D."/>
        </authorList>
    </citation>
    <scope>NUCLEOTIDE SEQUENCE [LARGE SCALE GENOMIC DNA]</scope>
    <source>
        <strain evidence="2 3">CU12B</strain>
    </source>
</reference>
<proteinExistence type="predicted"/>
<dbReference type="InterPro" id="IPR032083">
    <property type="entry name" value="DUF4811"/>
</dbReference>
<comment type="caution">
    <text evidence="2">The sequence shown here is derived from an EMBL/GenBank/DDBJ whole genome shotgun (WGS) entry which is preliminary data.</text>
</comment>
<dbReference type="Pfam" id="PF16069">
    <property type="entry name" value="DUF4811"/>
    <property type="match status" value="1"/>
</dbReference>
<evidence type="ECO:0008006" key="4">
    <source>
        <dbReference type="Google" id="ProtNLM"/>
    </source>
</evidence>
<keyword evidence="1" id="KW-0812">Transmembrane</keyword>
<dbReference type="RefSeq" id="WP_161902021.1">
    <property type="nucleotide sequence ID" value="NZ_MAEL01000035.1"/>
</dbReference>
<accession>A0ABQ6Z0G2</accession>
<keyword evidence="3" id="KW-1185">Reference proteome</keyword>
<evidence type="ECO:0000313" key="3">
    <source>
        <dbReference type="Proteomes" id="UP000782705"/>
    </source>
</evidence>
<name>A0ABQ6Z0G2_9ENTE</name>
<feature type="transmembrane region" description="Helical" evidence="1">
    <location>
        <begin position="24"/>
        <end position="45"/>
    </location>
</feature>
<organism evidence="2 3">
    <name type="scientific">Candidatus Enterococcus willemsii</name>
    <dbReference type="NCBI Taxonomy" id="1857215"/>
    <lineage>
        <taxon>Bacteria</taxon>
        <taxon>Bacillati</taxon>
        <taxon>Bacillota</taxon>
        <taxon>Bacilli</taxon>
        <taxon>Lactobacillales</taxon>
        <taxon>Enterococcaceae</taxon>
        <taxon>Enterococcus</taxon>
    </lineage>
</organism>
<keyword evidence="1" id="KW-1133">Transmembrane helix</keyword>
<keyword evidence="1" id="KW-0472">Membrane</keyword>
<sequence>MIIFLLILSVIAFAATFVFAKKSWQTGLSIVCGCIFVGSIVLMTLNFTNHFGMKKVTEIATVELDSSSDIQGVDILLYQPLGEEEKVYVYQATTNKDATTTEAEHTVNHIEQGSDKATLDITTSYWDYKDSFYQLLFGITKGDGELIEITNDFHLPDSWEVVSVDQIKALQTVAKEHEAELETEAGQYIQEKMKASQPMDEAQQKKAIQQWTAEFQAQKMHEMLAEVKDK</sequence>
<gene>
    <name evidence="2" type="ORF">BAU17_04440</name>
</gene>